<dbReference type="InterPro" id="IPR054152">
    <property type="entry name" value="YajR_YAM"/>
</dbReference>
<feature type="transmembrane region" description="Helical" evidence="7">
    <location>
        <begin position="162"/>
        <end position="181"/>
    </location>
</feature>
<evidence type="ECO:0000313" key="9">
    <source>
        <dbReference type="EMBL" id="QIK39239.1"/>
    </source>
</evidence>
<keyword evidence="10" id="KW-1185">Reference proteome</keyword>
<evidence type="ECO:0000259" key="8">
    <source>
        <dbReference type="PROSITE" id="PS50850"/>
    </source>
</evidence>
<evidence type="ECO:0000256" key="7">
    <source>
        <dbReference type="SAM" id="Phobius"/>
    </source>
</evidence>
<feature type="domain" description="Major facilitator superfamily (MFS) profile" evidence="8">
    <location>
        <begin position="1"/>
        <end position="388"/>
    </location>
</feature>
<feature type="transmembrane region" description="Helical" evidence="7">
    <location>
        <begin position="245"/>
        <end position="266"/>
    </location>
</feature>
<name>A0A6G7VGR4_9GAMM</name>
<dbReference type="PANTHER" id="PTHR23517:SF2">
    <property type="entry name" value="MULTIDRUG RESISTANCE PROTEIN MDTH"/>
    <property type="match status" value="1"/>
</dbReference>
<feature type="transmembrane region" description="Helical" evidence="7">
    <location>
        <begin position="75"/>
        <end position="94"/>
    </location>
</feature>
<dbReference type="InterPro" id="IPR050171">
    <property type="entry name" value="MFS_Transporters"/>
</dbReference>
<evidence type="ECO:0000256" key="2">
    <source>
        <dbReference type="ARBA" id="ARBA00022448"/>
    </source>
</evidence>
<feature type="transmembrane region" description="Helical" evidence="7">
    <location>
        <begin position="100"/>
        <end position="120"/>
    </location>
</feature>
<sequence>MLPAERRAVIGLAAIFSTRMLGLFMVLPVLAVYAYELPGATPFLVGLAVGAYGLTQAIFQIPLGFLSDRVGRKPVIYGGLGLFVLGGAVAALAIDVYWVILGRTLQGSGAIAAAIIALTVDLTREEVRTKGMAAIGISVAFSFALALVIGPMLSGWLGMQGLFWLTALLGLTGILILATLVPNPKFSTTHREAEPAPDQLSGVIGDPILRRLDLAVFLLHLIMVSLFVVLPLSLREAGLDTGAHWQVYLPAVLIAIPAMLPFILLAERRGQTREVLVGSVAALLLAMLGFYSFNHSPWLMGLMLAVMFTVFNLLEAILPALVSKAAAAGAKGTAMGVFSTAQFIGAFCGGMLGGLAHEHFGANAVYLVGAGIALVWLGLATTMPLPENLLRHVLVLDAVTLQDAADLQQRLLSIPGVREAVVAQDEGVAYLKVDSRLIDWATLQAFAATRS</sequence>
<dbReference type="PANTHER" id="PTHR23517">
    <property type="entry name" value="RESISTANCE PROTEIN MDTM, PUTATIVE-RELATED-RELATED"/>
    <property type="match status" value="1"/>
</dbReference>
<dbReference type="InterPro" id="IPR036259">
    <property type="entry name" value="MFS_trans_sf"/>
</dbReference>
<dbReference type="KEGG" id="cjap:GWK36_12390"/>
<evidence type="ECO:0000256" key="5">
    <source>
        <dbReference type="ARBA" id="ARBA00022989"/>
    </source>
</evidence>
<dbReference type="GO" id="GO:0022857">
    <property type="term" value="F:transmembrane transporter activity"/>
    <property type="evidence" value="ECO:0007669"/>
    <property type="project" value="InterPro"/>
</dbReference>
<gene>
    <name evidence="9" type="ORF">GWK36_12390</name>
</gene>
<dbReference type="Pfam" id="PF21987">
    <property type="entry name" value="YajR_YAM"/>
    <property type="match status" value="1"/>
</dbReference>
<feature type="transmembrane region" description="Helical" evidence="7">
    <location>
        <begin position="364"/>
        <end position="385"/>
    </location>
</feature>
<keyword evidence="4 7" id="KW-0812">Transmembrane</keyword>
<proteinExistence type="predicted"/>
<dbReference type="InterPro" id="IPR005829">
    <property type="entry name" value="Sugar_transporter_CS"/>
</dbReference>
<evidence type="ECO:0000256" key="6">
    <source>
        <dbReference type="ARBA" id="ARBA00023136"/>
    </source>
</evidence>
<feature type="transmembrane region" description="Helical" evidence="7">
    <location>
        <begin position="275"/>
        <end position="293"/>
    </location>
</feature>
<evidence type="ECO:0000313" key="10">
    <source>
        <dbReference type="Proteomes" id="UP000502699"/>
    </source>
</evidence>
<evidence type="ECO:0000256" key="4">
    <source>
        <dbReference type="ARBA" id="ARBA00022692"/>
    </source>
</evidence>
<dbReference type="InterPro" id="IPR011701">
    <property type="entry name" value="MFS"/>
</dbReference>
<comment type="subcellular location">
    <subcellularLocation>
        <location evidence="1">Cell membrane</location>
        <topology evidence="1">Multi-pass membrane protein</topology>
    </subcellularLocation>
</comment>
<keyword evidence="3" id="KW-1003">Cell membrane</keyword>
<dbReference type="CDD" id="cd17472">
    <property type="entry name" value="MFS_YajR_like"/>
    <property type="match status" value="1"/>
</dbReference>
<dbReference type="AlphaFoldDB" id="A0A6G7VGR4"/>
<feature type="transmembrane region" description="Helical" evidence="7">
    <location>
        <begin position="299"/>
        <end position="322"/>
    </location>
</feature>
<dbReference type="Pfam" id="PF07690">
    <property type="entry name" value="MFS_1"/>
    <property type="match status" value="1"/>
</dbReference>
<evidence type="ECO:0000256" key="1">
    <source>
        <dbReference type="ARBA" id="ARBA00004651"/>
    </source>
</evidence>
<dbReference type="PROSITE" id="PS00216">
    <property type="entry name" value="SUGAR_TRANSPORT_1"/>
    <property type="match status" value="1"/>
</dbReference>
<feature type="transmembrane region" description="Helical" evidence="7">
    <location>
        <begin position="132"/>
        <end position="156"/>
    </location>
</feature>
<organism evidence="9 10">
    <name type="scientific">Caldichromatium japonicum</name>
    <dbReference type="NCBI Taxonomy" id="2699430"/>
    <lineage>
        <taxon>Bacteria</taxon>
        <taxon>Pseudomonadati</taxon>
        <taxon>Pseudomonadota</taxon>
        <taxon>Gammaproteobacteria</taxon>
        <taxon>Chromatiales</taxon>
        <taxon>Chromatiaceae</taxon>
        <taxon>Caldichromatium</taxon>
    </lineage>
</organism>
<dbReference type="EMBL" id="CP048029">
    <property type="protein sequence ID" value="QIK39239.1"/>
    <property type="molecule type" value="Genomic_DNA"/>
</dbReference>
<dbReference type="Gene3D" id="1.20.1250.20">
    <property type="entry name" value="MFS general substrate transporter like domains"/>
    <property type="match status" value="1"/>
</dbReference>
<dbReference type="Gene3D" id="3.30.70.100">
    <property type="match status" value="1"/>
</dbReference>
<feature type="transmembrane region" description="Helical" evidence="7">
    <location>
        <begin position="41"/>
        <end position="63"/>
    </location>
</feature>
<dbReference type="SUPFAM" id="SSF103473">
    <property type="entry name" value="MFS general substrate transporter"/>
    <property type="match status" value="1"/>
</dbReference>
<dbReference type="PROSITE" id="PS50850">
    <property type="entry name" value="MFS"/>
    <property type="match status" value="1"/>
</dbReference>
<dbReference type="InterPro" id="IPR020846">
    <property type="entry name" value="MFS_dom"/>
</dbReference>
<accession>A0A6G7VGR4</accession>
<dbReference type="Proteomes" id="UP000502699">
    <property type="component" value="Chromosome"/>
</dbReference>
<protein>
    <submittedName>
        <fullName evidence="9">MFS transporter</fullName>
    </submittedName>
</protein>
<keyword evidence="5 7" id="KW-1133">Transmembrane helix</keyword>
<reference evidence="10" key="1">
    <citation type="submission" date="2020-01" db="EMBL/GenBank/DDBJ databases">
        <title>Caldichromatium gen. nov., sp. nov., a thermophilic purple sulfur bacterium member of the family Chromatiaceae isolated from Nakabusa hot spring, Japan.</title>
        <authorList>
            <person name="Saini M.K."/>
            <person name="Hanada S."/>
            <person name="Tank M."/>
        </authorList>
    </citation>
    <scope>NUCLEOTIDE SEQUENCE [LARGE SCALE GENOMIC DNA]</scope>
    <source>
        <strain evidence="10">No.7</strain>
    </source>
</reference>
<keyword evidence="2" id="KW-0813">Transport</keyword>
<feature type="transmembrane region" description="Helical" evidence="7">
    <location>
        <begin position="12"/>
        <end position="35"/>
    </location>
</feature>
<evidence type="ECO:0000256" key="3">
    <source>
        <dbReference type="ARBA" id="ARBA00022475"/>
    </source>
</evidence>
<feature type="transmembrane region" description="Helical" evidence="7">
    <location>
        <begin position="334"/>
        <end position="352"/>
    </location>
</feature>
<keyword evidence="6 7" id="KW-0472">Membrane</keyword>
<feature type="transmembrane region" description="Helical" evidence="7">
    <location>
        <begin position="214"/>
        <end position="233"/>
    </location>
</feature>
<dbReference type="GO" id="GO:0005886">
    <property type="term" value="C:plasma membrane"/>
    <property type="evidence" value="ECO:0007669"/>
    <property type="project" value="UniProtKB-SubCell"/>
</dbReference>